<keyword evidence="2" id="KW-1185">Reference proteome</keyword>
<evidence type="ECO:0000313" key="1">
    <source>
        <dbReference type="EMBL" id="MCL6730108.1"/>
    </source>
</evidence>
<dbReference type="EMBL" id="JAMGBE010000003">
    <property type="protein sequence ID" value="MCL6730108.1"/>
    <property type="molecule type" value="Genomic_DNA"/>
</dbReference>
<sequence length="318" mass="34324">MLTSRTETSSVELSGTASHRRYSRQYGSYVYGTGVLSGSIQESEELELSASAHYRHEINADVVDDVAAAIDPKSVRQSFGADAAATWRASERSVFTPSMSVERVSFEDSNRLQSYDRVGGSLGYNRQLNEYTSAGANFGTELYRHQNAADANVLSATATIQHKLSPTMEIEGALGVESVGGNHEGQLSDSSDRQVFLTGNGSLCRRGEWTNLCLTSAISSQPSGVGSLERRLSGGVSYSLRMGESSNLGLSANYQRSSSVNDLIDEPLTYMHARAAFDRKLSDALTVDTFLDYRRRAGIASAGAASAGINLRWKTGRN</sequence>
<dbReference type="RefSeq" id="WP_249831612.1">
    <property type="nucleotide sequence ID" value="NZ_JAMGBE010000003.1"/>
</dbReference>
<gene>
    <name evidence="1" type="ORF">LZ538_08595</name>
</gene>
<evidence type="ECO:0000313" key="2">
    <source>
        <dbReference type="Proteomes" id="UP001165342"/>
    </source>
</evidence>
<comment type="caution">
    <text evidence="1">The sequence shown here is derived from an EMBL/GenBank/DDBJ whole genome shotgun (WGS) entry which is preliminary data.</text>
</comment>
<dbReference type="SUPFAM" id="SSF56935">
    <property type="entry name" value="Porins"/>
    <property type="match status" value="1"/>
</dbReference>
<evidence type="ECO:0008006" key="3">
    <source>
        <dbReference type="Google" id="ProtNLM"/>
    </source>
</evidence>
<proteinExistence type="predicted"/>
<reference evidence="1" key="1">
    <citation type="submission" date="2022-05" db="EMBL/GenBank/DDBJ databases">
        <authorList>
            <person name="Jo J.-H."/>
            <person name="Im W.-T."/>
        </authorList>
    </citation>
    <scope>NUCLEOTIDE SEQUENCE</scope>
    <source>
        <strain evidence="1">SE220</strain>
    </source>
</reference>
<organism evidence="1 2">
    <name type="scientific">Sphingomonas hankyongi</name>
    <dbReference type="NCBI Taxonomy" id="2908209"/>
    <lineage>
        <taxon>Bacteria</taxon>
        <taxon>Pseudomonadati</taxon>
        <taxon>Pseudomonadota</taxon>
        <taxon>Alphaproteobacteria</taxon>
        <taxon>Sphingomonadales</taxon>
        <taxon>Sphingomonadaceae</taxon>
        <taxon>Sphingomonas</taxon>
    </lineage>
</organism>
<protein>
    <recommendedName>
        <fullName evidence="3">TonB-dependent receptor-like beta-barrel domain-containing protein</fullName>
    </recommendedName>
</protein>
<accession>A0ABT0S3A5</accession>
<dbReference type="Proteomes" id="UP001165342">
    <property type="component" value="Unassembled WGS sequence"/>
</dbReference>
<name>A0ABT0S3A5_9SPHN</name>